<evidence type="ECO:0000256" key="7">
    <source>
        <dbReference type="SAM" id="MobiDB-lite"/>
    </source>
</evidence>
<dbReference type="SUPFAM" id="SSF57535">
    <property type="entry name" value="Complement control module/SCR domain"/>
    <property type="match status" value="4"/>
</dbReference>
<dbReference type="GO" id="GO:0006508">
    <property type="term" value="P:proteolysis"/>
    <property type="evidence" value="ECO:0007669"/>
    <property type="project" value="TreeGrafter"/>
</dbReference>
<dbReference type="EMBL" id="PZQS01000011">
    <property type="protein sequence ID" value="PVD22076.1"/>
    <property type="molecule type" value="Genomic_DNA"/>
</dbReference>
<dbReference type="SUPFAM" id="SSF55486">
    <property type="entry name" value="Metalloproteases ('zincins'), catalytic domain"/>
    <property type="match status" value="1"/>
</dbReference>
<evidence type="ECO:0000313" key="10">
    <source>
        <dbReference type="Proteomes" id="UP000245119"/>
    </source>
</evidence>
<dbReference type="Proteomes" id="UP000245119">
    <property type="component" value="Linkage Group LG11"/>
</dbReference>
<evidence type="ECO:0000256" key="6">
    <source>
        <dbReference type="PROSITE-ProRule" id="PRU00302"/>
    </source>
</evidence>
<sequence length="1438" mass="158920">MSCGLSDTCNKLSAVSHWSVGIQTVGPVGNRSSKGGQTDARFYFSLKTARAAEASRLYAHKRYTPGEWVHLAATYDGQKMALFLNGALVTVGRKQSKEVFPAPAAPCKVLTLGGRVVGDDRSPHKGHQSPRRPPLQPPRGSTVESIANDHLADPTDLYIADTFDDLSKWSLDEGGRTARLSPSTLKYPARYLSAPIPLCGHTTCDSPPLALSYSRSWQLRPAKQVRYRVVNLMNDDGSDPTVNDLQILKQDDALNRAFRPYNISFRLDVTNVNSTALRRRFIMFGCDPENIGDEVCNPECQHTRTGFDGGDCDPIRTECEPRIKGNGRCDFACNKRYHDWDGGDCCLPGPDTHYTCYDPRSPYRGKRLEADRIQESLFREIVNLRSDTQLNVFFADWTTNHLIGLATFPWEKNIYSVQGGTVVQPQTFGVDGQMDSLVHEIGHNLGLWHVHHGVSEVECGDPCTETTASMELGDLCADTNPTPQNVQCEEPGVGADSCGLMSAYRGTPFRNYMSYADDNCTDHFTPQQVGRMHCYLDLAYQPWQVSPKPSAVPLPPKIISAGQGAVTFAWLPPLGGGTDARRPVCALCDSQGVLVQFASSAFSHAPSSGAIRWSPDQATGPPDAESCVPSTRAWLPDVQMCTKRTCMLELSLKMPVIADTIMLWVTWNADGVRKIRLIYEGGKSTVLKSTPAFCDIPFTAKLSTKRRLQKVRVYTRTPYTAIDALQVMSRPQESECRGCRPIRYHVFRHPGFATGRFQLTTDTHFTDTEVKRDEQYQYWIEAVQGSNTSQPSPVLTYTEGDHFCGDGNVDRELEEECDDGNAHSGDGCDATCHMESTFHCKGNPSLCYRHEGDGVCEDFEQETSALDCGFYTPEGFFDQWAHDAVANPEHQLPSCPARIATGAPEVTLECGMEVDPKQAWFPCGTLTETGNFWIELYVPRPVVVTEVIVHVAADGRTEVDPVPKTISLELIRDDNSSTVLTPRPVTLDCARHELHVPVKHDLSTPFYKSRVRVRASHYLDPVTLASCRSDEVFNPHSGLCLTRNCTRSPCRPYVIDHGHAHCTGYADGDVCSVTCDEGYTPESHSMQVTCRGGQWFSAMPVTCRPIDCGPPLVPRAVADCPRGSTYGKNCTFRCLPPANLHGLDNWLLCEKDGLWSSPLAHCLVTCPPPLHVRNVRPPVQRCRSGVQPVGSLCKFRCNQDYHVAGARTNRQVFHISCESDGSWSSGHCEKITCPKLDPIFSGLVTCTEGVTVGSRCTLRCPKSQETQVAVCTSSGKWNTSFQRCAAFDEVTCPLPVEDTSVVLRCYNYFLGAKCSITCKTPDDEPVYVTKEKTNNANAKDADGGEPINLLTCTGVGQWFPPLAQVNCVERCSQKFKGDQWCDARNNRKHCDWDGGDCCESTVGGKVRPFPETCTKACTCKDPDAAENRNRKKKKRKNS</sequence>
<keyword evidence="3" id="KW-0677">Repeat</keyword>
<dbReference type="Gene3D" id="2.10.70.10">
    <property type="entry name" value="Complement Module, domain 1"/>
    <property type="match status" value="3"/>
</dbReference>
<dbReference type="SUPFAM" id="SSF49899">
    <property type="entry name" value="Concanavalin A-like lectins/glucanases"/>
    <property type="match status" value="1"/>
</dbReference>
<dbReference type="SMART" id="SM00004">
    <property type="entry name" value="NL"/>
    <property type="match status" value="3"/>
</dbReference>
<dbReference type="Gene3D" id="2.60.120.200">
    <property type="match status" value="1"/>
</dbReference>
<reference evidence="9 10" key="1">
    <citation type="submission" date="2018-04" db="EMBL/GenBank/DDBJ databases">
        <title>The genome of golden apple snail Pomacea canaliculata provides insight into stress tolerance and invasive adaptation.</title>
        <authorList>
            <person name="Liu C."/>
            <person name="Liu B."/>
            <person name="Ren Y."/>
            <person name="Zhang Y."/>
            <person name="Wang H."/>
            <person name="Li S."/>
            <person name="Jiang F."/>
            <person name="Yin L."/>
            <person name="Zhang G."/>
            <person name="Qian W."/>
            <person name="Fan W."/>
        </authorList>
    </citation>
    <scope>NUCLEOTIDE SEQUENCE [LARGE SCALE GENOMIC DNA]</scope>
    <source>
        <strain evidence="9">SZHN2017</strain>
        <tissue evidence="9">Muscle</tissue>
    </source>
</reference>
<keyword evidence="5" id="KW-0325">Glycoprotein</keyword>
<dbReference type="Pfam" id="PF00084">
    <property type="entry name" value="Sushi"/>
    <property type="match status" value="3"/>
</dbReference>
<evidence type="ECO:0000256" key="1">
    <source>
        <dbReference type="ARBA" id="ARBA00008721"/>
    </source>
</evidence>
<name>A0A2T7NLP2_POMCA</name>
<dbReference type="OrthoDB" id="536211at2759"/>
<keyword evidence="6" id="KW-0768">Sushi</keyword>
<dbReference type="GO" id="GO:0004222">
    <property type="term" value="F:metalloendopeptidase activity"/>
    <property type="evidence" value="ECO:0007669"/>
    <property type="project" value="TreeGrafter"/>
</dbReference>
<dbReference type="InterPro" id="IPR024079">
    <property type="entry name" value="MetalloPept_cat_dom_sf"/>
</dbReference>
<dbReference type="InterPro" id="IPR043543">
    <property type="entry name" value="PAPPA/PAPPA2"/>
</dbReference>
<dbReference type="InterPro" id="IPR035976">
    <property type="entry name" value="Sushi/SCR/CCP_sf"/>
</dbReference>
<evidence type="ECO:0000313" key="9">
    <source>
        <dbReference type="EMBL" id="PVD22076.1"/>
    </source>
</evidence>
<dbReference type="InterPro" id="IPR008754">
    <property type="entry name" value="Peptidase_M43"/>
</dbReference>
<comment type="caution">
    <text evidence="6">Lacks conserved residue(s) required for the propagation of feature annotation.</text>
</comment>
<dbReference type="InterPro" id="IPR000800">
    <property type="entry name" value="Notch_dom"/>
</dbReference>
<evidence type="ECO:0000256" key="2">
    <source>
        <dbReference type="ARBA" id="ARBA00022729"/>
    </source>
</evidence>
<gene>
    <name evidence="9" type="ORF">C0Q70_17879</name>
</gene>
<keyword evidence="4" id="KW-1015">Disulfide bond</keyword>
<accession>A0A2T7NLP2</accession>
<evidence type="ECO:0000259" key="8">
    <source>
        <dbReference type="PROSITE" id="PS50923"/>
    </source>
</evidence>
<dbReference type="Gene3D" id="2.60.40.10">
    <property type="entry name" value="Immunoglobulins"/>
    <property type="match status" value="1"/>
</dbReference>
<dbReference type="InterPro" id="IPR013783">
    <property type="entry name" value="Ig-like_fold"/>
</dbReference>
<dbReference type="NCBIfam" id="TIGR02232">
    <property type="entry name" value="myxo_disulf_rpt"/>
    <property type="match status" value="1"/>
</dbReference>
<evidence type="ECO:0000256" key="5">
    <source>
        <dbReference type="ARBA" id="ARBA00023180"/>
    </source>
</evidence>
<comment type="caution">
    <text evidence="9">The sequence shown here is derived from an EMBL/GenBank/DDBJ whole genome shotgun (WGS) entry which is preliminary data.</text>
</comment>
<dbReference type="CDD" id="cd00033">
    <property type="entry name" value="CCP"/>
    <property type="match status" value="3"/>
</dbReference>
<organism evidence="9 10">
    <name type="scientific">Pomacea canaliculata</name>
    <name type="common">Golden apple snail</name>
    <dbReference type="NCBI Taxonomy" id="400727"/>
    <lineage>
        <taxon>Eukaryota</taxon>
        <taxon>Metazoa</taxon>
        <taxon>Spiralia</taxon>
        <taxon>Lophotrochozoa</taxon>
        <taxon>Mollusca</taxon>
        <taxon>Gastropoda</taxon>
        <taxon>Caenogastropoda</taxon>
        <taxon>Architaenioglossa</taxon>
        <taxon>Ampullarioidea</taxon>
        <taxon>Ampullariidae</taxon>
        <taxon>Pomacea</taxon>
    </lineage>
</organism>
<evidence type="ECO:0000256" key="3">
    <source>
        <dbReference type="ARBA" id="ARBA00022737"/>
    </source>
</evidence>
<keyword evidence="10" id="KW-1185">Reference proteome</keyword>
<dbReference type="GO" id="GO:0005615">
    <property type="term" value="C:extracellular space"/>
    <property type="evidence" value="ECO:0007669"/>
    <property type="project" value="TreeGrafter"/>
</dbReference>
<dbReference type="SMART" id="SM00032">
    <property type="entry name" value="CCP"/>
    <property type="match status" value="4"/>
</dbReference>
<dbReference type="Pfam" id="PF05572">
    <property type="entry name" value="Peptidase_M43"/>
    <property type="match status" value="1"/>
</dbReference>
<dbReference type="STRING" id="400727.A0A2T7NLP2"/>
<feature type="domain" description="Sushi" evidence="8">
    <location>
        <begin position="1106"/>
        <end position="1164"/>
    </location>
</feature>
<keyword evidence="2" id="KW-0732">Signal</keyword>
<dbReference type="PANTHER" id="PTHR46130">
    <property type="entry name" value="LAMGL DOMAIN-CONTAINING PROTEIN"/>
    <property type="match status" value="1"/>
</dbReference>
<dbReference type="InterPro" id="IPR011936">
    <property type="entry name" value="Myxo_disulph_rpt"/>
</dbReference>
<dbReference type="InterPro" id="IPR000436">
    <property type="entry name" value="Sushi_SCR_CCP_dom"/>
</dbReference>
<dbReference type="Gene3D" id="3.30.300.320">
    <property type="match status" value="1"/>
</dbReference>
<dbReference type="PANTHER" id="PTHR46130:SF3">
    <property type="entry name" value="CHROMOSOME UNDETERMINED SCAFFOLD_33, WHOLE GENOME SHOTGUN SEQUENCE"/>
    <property type="match status" value="1"/>
</dbReference>
<dbReference type="Gene3D" id="3.40.390.10">
    <property type="entry name" value="Collagenase (Catalytic Domain)"/>
    <property type="match status" value="1"/>
</dbReference>
<protein>
    <recommendedName>
        <fullName evidence="8">Sushi domain-containing protein</fullName>
    </recommendedName>
</protein>
<dbReference type="InterPro" id="IPR013320">
    <property type="entry name" value="ConA-like_dom_sf"/>
</dbReference>
<dbReference type="PROSITE" id="PS50923">
    <property type="entry name" value="SUSHI"/>
    <property type="match status" value="2"/>
</dbReference>
<dbReference type="InterPro" id="IPR058897">
    <property type="entry name" value="PAPPA_SD_C"/>
</dbReference>
<dbReference type="Pfam" id="PF25900">
    <property type="entry name" value="PAPPA"/>
    <property type="match status" value="1"/>
</dbReference>
<feature type="domain" description="Sushi" evidence="8">
    <location>
        <begin position="1043"/>
        <end position="1105"/>
    </location>
</feature>
<dbReference type="GO" id="GO:0007166">
    <property type="term" value="P:cell surface receptor signaling pathway"/>
    <property type="evidence" value="ECO:0007669"/>
    <property type="project" value="TreeGrafter"/>
</dbReference>
<comment type="similarity">
    <text evidence="1">Belongs to the peptidase M43B family.</text>
</comment>
<feature type="region of interest" description="Disordered" evidence="7">
    <location>
        <begin position="116"/>
        <end position="142"/>
    </location>
</feature>
<evidence type="ECO:0000256" key="4">
    <source>
        <dbReference type="ARBA" id="ARBA00023157"/>
    </source>
</evidence>
<proteinExistence type="inferred from homology"/>